<keyword evidence="2" id="KW-1185">Reference proteome</keyword>
<gene>
    <name evidence="1" type="ORF">GXP69_15660</name>
</gene>
<accession>A0A6B3M0H8</accession>
<comment type="caution">
    <text evidence="1">The sequence shown here is derived from an EMBL/GenBank/DDBJ whole genome shotgun (WGS) entry which is preliminary data.</text>
</comment>
<organism evidence="1 2">
    <name type="scientific">Pontibacter burrus</name>
    <dbReference type="NCBI Taxonomy" id="2704466"/>
    <lineage>
        <taxon>Bacteria</taxon>
        <taxon>Pseudomonadati</taxon>
        <taxon>Bacteroidota</taxon>
        <taxon>Cytophagia</taxon>
        <taxon>Cytophagales</taxon>
        <taxon>Hymenobacteraceae</taxon>
        <taxon>Pontibacter</taxon>
    </lineage>
</organism>
<dbReference type="EMBL" id="JAAGWD010000007">
    <property type="protein sequence ID" value="NEM99137.1"/>
    <property type="molecule type" value="Genomic_DNA"/>
</dbReference>
<sequence length="156" mass="17482">MLEVANLSLKLNLNVPDYKIIDIGLDSFNLALEAQQKFFQTSDGKVHVWVEQGSVKYRYKLYYGLLTLVNIMGNFDGFVGGIEKVVTYGNKAMDYITQESIVSHNTQNVIVLSHSRSLGFPGKVKALMTEVSKGHLTPEEATDKIINLLEEEENIV</sequence>
<dbReference type="Proteomes" id="UP000474777">
    <property type="component" value="Unassembled WGS sequence"/>
</dbReference>
<dbReference type="RefSeq" id="WP_163916031.1">
    <property type="nucleotide sequence ID" value="NZ_JAAGWD010000007.1"/>
</dbReference>
<name>A0A6B3M0H8_9BACT</name>
<evidence type="ECO:0000313" key="1">
    <source>
        <dbReference type="EMBL" id="NEM99137.1"/>
    </source>
</evidence>
<proteinExistence type="predicted"/>
<dbReference type="AlphaFoldDB" id="A0A6B3M0H8"/>
<evidence type="ECO:0000313" key="2">
    <source>
        <dbReference type="Proteomes" id="UP000474777"/>
    </source>
</evidence>
<protein>
    <submittedName>
        <fullName evidence="1">Uncharacterized protein</fullName>
    </submittedName>
</protein>
<reference evidence="1 2" key="1">
    <citation type="submission" date="2020-02" db="EMBL/GenBank/DDBJ databases">
        <authorList>
            <person name="Kim M.K."/>
        </authorList>
    </citation>
    <scope>NUCLEOTIDE SEQUENCE [LARGE SCALE GENOMIC DNA]</scope>
    <source>
        <strain evidence="1 2">BT327</strain>
    </source>
</reference>